<gene>
    <name evidence="2" type="ORF">FA15DRAFT_671187</name>
</gene>
<reference evidence="2 3" key="1">
    <citation type="journal article" date="2019" name="Nat. Ecol. Evol.">
        <title>Megaphylogeny resolves global patterns of mushroom evolution.</title>
        <authorList>
            <person name="Varga T."/>
            <person name="Krizsan K."/>
            <person name="Foldi C."/>
            <person name="Dima B."/>
            <person name="Sanchez-Garcia M."/>
            <person name="Sanchez-Ramirez S."/>
            <person name="Szollosi G.J."/>
            <person name="Szarkandi J.G."/>
            <person name="Papp V."/>
            <person name="Albert L."/>
            <person name="Andreopoulos W."/>
            <person name="Angelini C."/>
            <person name="Antonin V."/>
            <person name="Barry K.W."/>
            <person name="Bougher N.L."/>
            <person name="Buchanan P."/>
            <person name="Buyck B."/>
            <person name="Bense V."/>
            <person name="Catcheside P."/>
            <person name="Chovatia M."/>
            <person name="Cooper J."/>
            <person name="Damon W."/>
            <person name="Desjardin D."/>
            <person name="Finy P."/>
            <person name="Geml J."/>
            <person name="Haridas S."/>
            <person name="Hughes K."/>
            <person name="Justo A."/>
            <person name="Karasinski D."/>
            <person name="Kautmanova I."/>
            <person name="Kiss B."/>
            <person name="Kocsube S."/>
            <person name="Kotiranta H."/>
            <person name="LaButti K.M."/>
            <person name="Lechner B.E."/>
            <person name="Liimatainen K."/>
            <person name="Lipzen A."/>
            <person name="Lukacs Z."/>
            <person name="Mihaltcheva S."/>
            <person name="Morgado L.N."/>
            <person name="Niskanen T."/>
            <person name="Noordeloos M.E."/>
            <person name="Ohm R.A."/>
            <person name="Ortiz-Santana B."/>
            <person name="Ovrebo C."/>
            <person name="Racz N."/>
            <person name="Riley R."/>
            <person name="Savchenko A."/>
            <person name="Shiryaev A."/>
            <person name="Soop K."/>
            <person name="Spirin V."/>
            <person name="Szebenyi C."/>
            <person name="Tomsovsky M."/>
            <person name="Tulloss R.E."/>
            <person name="Uehling J."/>
            <person name="Grigoriev I.V."/>
            <person name="Vagvolgyi C."/>
            <person name="Papp T."/>
            <person name="Martin F.M."/>
            <person name="Miettinen O."/>
            <person name="Hibbett D.S."/>
            <person name="Nagy L.G."/>
        </authorList>
    </citation>
    <scope>NUCLEOTIDE SEQUENCE [LARGE SCALE GENOMIC DNA]</scope>
    <source>
        <strain evidence="2 3">CBS 121175</strain>
    </source>
</reference>
<protein>
    <submittedName>
        <fullName evidence="2">Uncharacterized protein</fullName>
    </submittedName>
</protein>
<dbReference type="AlphaFoldDB" id="A0A5C3KQV3"/>
<organism evidence="2 3">
    <name type="scientific">Coprinopsis marcescibilis</name>
    <name type="common">Agaric fungus</name>
    <name type="synonym">Psathyrella marcescibilis</name>
    <dbReference type="NCBI Taxonomy" id="230819"/>
    <lineage>
        <taxon>Eukaryota</taxon>
        <taxon>Fungi</taxon>
        <taxon>Dikarya</taxon>
        <taxon>Basidiomycota</taxon>
        <taxon>Agaricomycotina</taxon>
        <taxon>Agaricomycetes</taxon>
        <taxon>Agaricomycetidae</taxon>
        <taxon>Agaricales</taxon>
        <taxon>Agaricineae</taxon>
        <taxon>Psathyrellaceae</taxon>
        <taxon>Coprinopsis</taxon>
    </lineage>
</organism>
<evidence type="ECO:0000313" key="3">
    <source>
        <dbReference type="Proteomes" id="UP000307440"/>
    </source>
</evidence>
<dbReference type="OrthoDB" id="3003645at2759"/>
<dbReference type="EMBL" id="ML210233">
    <property type="protein sequence ID" value="TFK22756.1"/>
    <property type="molecule type" value="Genomic_DNA"/>
</dbReference>
<keyword evidence="3" id="KW-1185">Reference proteome</keyword>
<feature type="region of interest" description="Disordered" evidence="1">
    <location>
        <begin position="1"/>
        <end position="55"/>
    </location>
</feature>
<proteinExistence type="predicted"/>
<dbReference type="Proteomes" id="UP000307440">
    <property type="component" value="Unassembled WGS sequence"/>
</dbReference>
<sequence>MGATLYTISSNSSEPPKIPGDENKSQAGSSPNSPPYSEPPTPSTTLTPSSAPSTPLRIPEMASLSNIILHSPSSQIVGTPFATNCTPFEYPFPSEYGKGFFSSQASTLSSMMQPPSPSCSPPFSNFSTTSCTLSHPTNTMALSLSMAAPTELSFPQVPLTHPKMRMTPPPVPPGLMKRRKDKFQIKMASADFSMPQMKQTVPHDMILHHSLSDTALNTKVSKPTTAKRIDNLGPILS</sequence>
<accession>A0A5C3KQV3</accession>
<feature type="compositionally biased region" description="Pro residues" evidence="1">
    <location>
        <begin position="32"/>
        <end position="42"/>
    </location>
</feature>
<evidence type="ECO:0000256" key="1">
    <source>
        <dbReference type="SAM" id="MobiDB-lite"/>
    </source>
</evidence>
<feature type="compositionally biased region" description="Polar residues" evidence="1">
    <location>
        <begin position="1"/>
        <end position="14"/>
    </location>
</feature>
<evidence type="ECO:0000313" key="2">
    <source>
        <dbReference type="EMBL" id="TFK22756.1"/>
    </source>
</evidence>
<feature type="compositionally biased region" description="Low complexity" evidence="1">
    <location>
        <begin position="43"/>
        <end position="55"/>
    </location>
</feature>
<name>A0A5C3KQV3_COPMA</name>